<reference evidence="5" key="1">
    <citation type="submission" date="2017-05" db="EMBL/GenBank/DDBJ databases">
        <title>Complete and WGS of Bordetella genogroups.</title>
        <authorList>
            <person name="Spilker T."/>
            <person name="Lipuma J."/>
        </authorList>
    </citation>
    <scope>NUCLEOTIDE SEQUENCE [LARGE SCALE GENOMIC DNA]</scope>
    <source>
        <strain evidence="5">AU8256</strain>
    </source>
</reference>
<dbReference type="InterPro" id="IPR050832">
    <property type="entry name" value="Bact_Acetyltransf"/>
</dbReference>
<evidence type="ECO:0000256" key="2">
    <source>
        <dbReference type="ARBA" id="ARBA00023315"/>
    </source>
</evidence>
<dbReference type="Gene3D" id="3.40.630.30">
    <property type="match status" value="1"/>
</dbReference>
<comment type="caution">
    <text evidence="4">The sequence shown here is derived from an EMBL/GenBank/DDBJ whole genome shotgun (WGS) entry which is preliminary data.</text>
</comment>
<dbReference type="InterPro" id="IPR000182">
    <property type="entry name" value="GNAT_dom"/>
</dbReference>
<dbReference type="InterPro" id="IPR008125">
    <property type="entry name" value="Streptothricin_AcTrfase"/>
</dbReference>
<evidence type="ECO:0000313" key="5">
    <source>
        <dbReference type="Proteomes" id="UP000215633"/>
    </source>
</evidence>
<evidence type="ECO:0000259" key="3">
    <source>
        <dbReference type="PROSITE" id="PS51186"/>
    </source>
</evidence>
<dbReference type="PROSITE" id="PS51186">
    <property type="entry name" value="GNAT"/>
    <property type="match status" value="1"/>
</dbReference>
<dbReference type="Proteomes" id="UP000215633">
    <property type="component" value="Unassembled WGS sequence"/>
</dbReference>
<keyword evidence="5" id="KW-1185">Reference proteome</keyword>
<organism evidence="4 5">
    <name type="scientific">Bordetella genomosp. 2</name>
    <dbReference type="NCBI Taxonomy" id="1983456"/>
    <lineage>
        <taxon>Bacteria</taxon>
        <taxon>Pseudomonadati</taxon>
        <taxon>Pseudomonadota</taxon>
        <taxon>Betaproteobacteria</taxon>
        <taxon>Burkholderiales</taxon>
        <taxon>Alcaligenaceae</taxon>
        <taxon>Bordetella</taxon>
    </lineage>
</organism>
<dbReference type="SUPFAM" id="SSF55729">
    <property type="entry name" value="Acyl-CoA N-acyltransferases (Nat)"/>
    <property type="match status" value="1"/>
</dbReference>
<dbReference type="PRINTS" id="PR01754">
    <property type="entry name" value="SACTRNSFRASE"/>
</dbReference>
<feature type="domain" description="N-acetyltransferase" evidence="3">
    <location>
        <begin position="2"/>
        <end position="178"/>
    </location>
</feature>
<name>A0A261V8N8_9BORD</name>
<keyword evidence="2" id="KW-0012">Acyltransferase</keyword>
<accession>A0A261V8N8</accession>
<gene>
    <name evidence="4" type="ORF">CAL24_22210</name>
</gene>
<dbReference type="AlphaFoldDB" id="A0A261V8N8"/>
<proteinExistence type="predicted"/>
<keyword evidence="1 4" id="KW-0808">Transferase</keyword>
<dbReference type="RefSeq" id="WP_094807956.1">
    <property type="nucleotide sequence ID" value="NZ_NEVT01000009.1"/>
</dbReference>
<evidence type="ECO:0000256" key="1">
    <source>
        <dbReference type="ARBA" id="ARBA00022679"/>
    </source>
</evidence>
<dbReference type="InterPro" id="IPR016181">
    <property type="entry name" value="Acyl_CoA_acyltransferase"/>
</dbReference>
<dbReference type="EMBL" id="NEVT01000009">
    <property type="protein sequence ID" value="OZI69543.1"/>
    <property type="molecule type" value="Genomic_DNA"/>
</dbReference>
<evidence type="ECO:0000313" key="4">
    <source>
        <dbReference type="EMBL" id="OZI69543.1"/>
    </source>
</evidence>
<dbReference type="GO" id="GO:0016747">
    <property type="term" value="F:acyltransferase activity, transferring groups other than amino-acyl groups"/>
    <property type="evidence" value="ECO:0007669"/>
    <property type="project" value="InterPro"/>
</dbReference>
<dbReference type="PANTHER" id="PTHR43877">
    <property type="entry name" value="AMINOALKYLPHOSPHONATE N-ACETYLTRANSFERASE-RELATED-RELATED"/>
    <property type="match status" value="1"/>
</dbReference>
<dbReference type="Pfam" id="PF00583">
    <property type="entry name" value="Acetyltransf_1"/>
    <property type="match status" value="1"/>
</dbReference>
<sequence length="184" mass="20302">MIEVRPAHPHDLVPLAACDFSFTIERVAMGPFDGPGIAHTEPVQPPRAKQYEFDADELGGYLNARDRALFVVETKSSQAVGYLAISHAWNRFASIDDIAIDAAHRRLGAARKLMDAAVAWARGEGLAGVRLETQSNNVGACLFYQRYGFVLGGHDRYLYSALDEVRDEVALFWYLRFGGGGRLS</sequence>
<protein>
    <submittedName>
        <fullName evidence="4">Streptothricin acetyltransferase</fullName>
    </submittedName>
</protein>
<dbReference type="CDD" id="cd04301">
    <property type="entry name" value="NAT_SF"/>
    <property type="match status" value="1"/>
</dbReference>
<dbReference type="PANTHER" id="PTHR43877:SF2">
    <property type="entry name" value="AMINOALKYLPHOSPHONATE N-ACETYLTRANSFERASE-RELATED"/>
    <property type="match status" value="1"/>
</dbReference>